<organism evidence="1 2">
    <name type="scientific">Cytobacillus firmus</name>
    <name type="common">Bacillus firmus</name>
    <dbReference type="NCBI Taxonomy" id="1399"/>
    <lineage>
        <taxon>Bacteria</taxon>
        <taxon>Bacillati</taxon>
        <taxon>Bacillota</taxon>
        <taxon>Bacilli</taxon>
        <taxon>Bacillales</taxon>
        <taxon>Bacillaceae</taxon>
        <taxon>Cytobacillus</taxon>
    </lineage>
</organism>
<evidence type="ECO:0000313" key="1">
    <source>
        <dbReference type="EMBL" id="KAF0821626.1"/>
    </source>
</evidence>
<sequence length="65" mass="7882">MGKLPRIIGSPLYYRAGFYYAKTQEVVKDANRKVFTANRRVKEHIDRGILQIDWKKYKFRIRFCK</sequence>
<dbReference type="EMBL" id="VDEM01000093">
    <property type="protein sequence ID" value="KAF0821626.1"/>
    <property type="molecule type" value="Genomic_DNA"/>
</dbReference>
<accession>A0A800MSE8</accession>
<dbReference type="Proteomes" id="UP000465778">
    <property type="component" value="Unassembled WGS sequence"/>
</dbReference>
<gene>
    <name evidence="1" type="ORF">KIS1582_4634</name>
</gene>
<dbReference type="AlphaFoldDB" id="A0A800MSE8"/>
<proteinExistence type="predicted"/>
<protein>
    <recommendedName>
        <fullName evidence="3">Transposase</fullName>
    </recommendedName>
</protein>
<evidence type="ECO:0000313" key="2">
    <source>
        <dbReference type="Proteomes" id="UP000465778"/>
    </source>
</evidence>
<comment type="caution">
    <text evidence="1">The sequence shown here is derived from an EMBL/GenBank/DDBJ whole genome shotgun (WGS) entry which is preliminary data.</text>
</comment>
<name>A0A800MSE8_CYTFI</name>
<reference evidence="1 2" key="1">
    <citation type="journal article" date="2020" name="G3 (Bethesda)">
        <title>Whole Genome Sequencing and Comparative Genomics of Two Nematicidal Bacillus Strains Reveals a Wide Range of Possible Virulence Factors.</title>
        <authorList>
            <person name="Susic N."/>
            <person name="Janezic S."/>
            <person name="Rupnik M."/>
            <person name="Geric Stare B."/>
        </authorList>
    </citation>
    <scope>NUCLEOTIDE SEQUENCE [LARGE SCALE GENOMIC DNA]</scope>
    <source>
        <strain evidence="1 2">I-1582</strain>
    </source>
</reference>
<evidence type="ECO:0008006" key="3">
    <source>
        <dbReference type="Google" id="ProtNLM"/>
    </source>
</evidence>